<gene>
    <name evidence="2" type="ORF">PXEA_LOCUS33806</name>
</gene>
<reference evidence="2" key="1">
    <citation type="submission" date="2018-11" db="EMBL/GenBank/DDBJ databases">
        <authorList>
            <consortium name="Pathogen Informatics"/>
        </authorList>
    </citation>
    <scope>NUCLEOTIDE SEQUENCE</scope>
</reference>
<comment type="caution">
    <text evidence="2">The sequence shown here is derived from an EMBL/GenBank/DDBJ whole genome shotgun (WGS) entry which is preliminary data.</text>
</comment>
<protein>
    <submittedName>
        <fullName evidence="2">Uncharacterized protein</fullName>
    </submittedName>
</protein>
<name>A0A448XMQ2_9PLAT</name>
<dbReference type="EMBL" id="CAAALY010264627">
    <property type="protein sequence ID" value="VEL40366.1"/>
    <property type="molecule type" value="Genomic_DNA"/>
</dbReference>
<feature type="region of interest" description="Disordered" evidence="1">
    <location>
        <begin position="36"/>
        <end position="89"/>
    </location>
</feature>
<accession>A0A448XMQ2</accession>
<sequence>MAIEYNAADSLISVRHVHRIFTRGGFDDWDIVTTTEVHSHQPRAGKPIATSPPASSLSSSSTASNGFRGAGAPFAQSSVHAPPRLTSSSSLFSSLSQQFERTFSTVQKAIDKLITKPIFA</sequence>
<feature type="compositionally biased region" description="Low complexity" evidence="1">
    <location>
        <begin position="49"/>
        <end position="64"/>
    </location>
</feature>
<dbReference type="Proteomes" id="UP000784294">
    <property type="component" value="Unassembled WGS sequence"/>
</dbReference>
<keyword evidence="3" id="KW-1185">Reference proteome</keyword>
<evidence type="ECO:0000313" key="3">
    <source>
        <dbReference type="Proteomes" id="UP000784294"/>
    </source>
</evidence>
<organism evidence="2 3">
    <name type="scientific">Protopolystoma xenopodis</name>
    <dbReference type="NCBI Taxonomy" id="117903"/>
    <lineage>
        <taxon>Eukaryota</taxon>
        <taxon>Metazoa</taxon>
        <taxon>Spiralia</taxon>
        <taxon>Lophotrochozoa</taxon>
        <taxon>Platyhelminthes</taxon>
        <taxon>Monogenea</taxon>
        <taxon>Polyopisthocotylea</taxon>
        <taxon>Polystomatidea</taxon>
        <taxon>Polystomatidae</taxon>
        <taxon>Protopolystoma</taxon>
    </lineage>
</organism>
<proteinExistence type="predicted"/>
<evidence type="ECO:0000313" key="2">
    <source>
        <dbReference type="EMBL" id="VEL40366.1"/>
    </source>
</evidence>
<dbReference type="AlphaFoldDB" id="A0A448XMQ2"/>
<evidence type="ECO:0000256" key="1">
    <source>
        <dbReference type="SAM" id="MobiDB-lite"/>
    </source>
</evidence>